<dbReference type="OrthoDB" id="193931at2759"/>
<protein>
    <recommendedName>
        <fullName evidence="5">Protein kinase domain-containing protein</fullName>
    </recommendedName>
</protein>
<evidence type="ECO:0000259" key="5">
    <source>
        <dbReference type="PROSITE" id="PS50011"/>
    </source>
</evidence>
<dbReference type="InterPro" id="IPR011009">
    <property type="entry name" value="Kinase-like_dom_sf"/>
</dbReference>
<dbReference type="InterPro" id="IPR017441">
    <property type="entry name" value="Protein_kinase_ATP_BS"/>
</dbReference>
<proteinExistence type="predicted"/>
<reference evidence="6 7" key="1">
    <citation type="submission" date="2020-02" db="EMBL/GenBank/DDBJ databases">
        <authorList>
            <person name="Ma Q."/>
            <person name="Huang Y."/>
            <person name="Song X."/>
            <person name="Pei D."/>
        </authorList>
    </citation>
    <scope>NUCLEOTIDE SEQUENCE [LARGE SCALE GENOMIC DNA]</scope>
    <source>
        <strain evidence="6">Sxm20200214</strain>
        <tissue evidence="6">Leaf</tissue>
    </source>
</reference>
<dbReference type="AlphaFoldDB" id="A0A8X7W5L4"/>
<comment type="caution">
    <text evidence="6">The sequence shown here is derived from an EMBL/GenBank/DDBJ whole genome shotgun (WGS) entry which is preliminary data.</text>
</comment>
<keyword evidence="7" id="KW-1185">Reference proteome</keyword>
<dbReference type="GO" id="GO:0005524">
    <property type="term" value="F:ATP binding"/>
    <property type="evidence" value="ECO:0007669"/>
    <property type="project" value="UniProtKB-UniRule"/>
</dbReference>
<dbReference type="PANTHER" id="PTHR24346">
    <property type="entry name" value="MAP/MICROTUBULE AFFINITY-REGULATING KINASE"/>
    <property type="match status" value="1"/>
</dbReference>
<dbReference type="InterPro" id="IPR000719">
    <property type="entry name" value="Prot_kinase_dom"/>
</dbReference>
<dbReference type="PROSITE" id="PS00107">
    <property type="entry name" value="PROTEIN_KINASE_ATP"/>
    <property type="match status" value="1"/>
</dbReference>
<dbReference type="Pfam" id="PF00069">
    <property type="entry name" value="Pkinase"/>
    <property type="match status" value="1"/>
</dbReference>
<dbReference type="PANTHER" id="PTHR24346:SF92">
    <property type="entry name" value="SNF1-RELATED PROTEIN KINASE 2.6"/>
    <property type="match status" value="1"/>
</dbReference>
<feature type="compositionally biased region" description="Gly residues" evidence="4">
    <location>
        <begin position="116"/>
        <end position="131"/>
    </location>
</feature>
<name>A0A8X7W5L4_BRACI</name>
<dbReference type="Gene3D" id="3.30.200.20">
    <property type="entry name" value="Phosphorylase Kinase, domain 1"/>
    <property type="match status" value="1"/>
</dbReference>
<evidence type="ECO:0000256" key="3">
    <source>
        <dbReference type="PROSITE-ProRule" id="PRU10141"/>
    </source>
</evidence>
<dbReference type="GO" id="GO:0005737">
    <property type="term" value="C:cytoplasm"/>
    <property type="evidence" value="ECO:0007669"/>
    <property type="project" value="TreeGrafter"/>
</dbReference>
<organism evidence="6 7">
    <name type="scientific">Brassica carinata</name>
    <name type="common">Ethiopian mustard</name>
    <name type="synonym">Abyssinian cabbage</name>
    <dbReference type="NCBI Taxonomy" id="52824"/>
    <lineage>
        <taxon>Eukaryota</taxon>
        <taxon>Viridiplantae</taxon>
        <taxon>Streptophyta</taxon>
        <taxon>Embryophyta</taxon>
        <taxon>Tracheophyta</taxon>
        <taxon>Spermatophyta</taxon>
        <taxon>Magnoliopsida</taxon>
        <taxon>eudicotyledons</taxon>
        <taxon>Gunneridae</taxon>
        <taxon>Pentapetalae</taxon>
        <taxon>rosids</taxon>
        <taxon>malvids</taxon>
        <taxon>Brassicales</taxon>
        <taxon>Brassicaceae</taxon>
        <taxon>Brassiceae</taxon>
        <taxon>Brassica</taxon>
    </lineage>
</organism>
<evidence type="ECO:0000313" key="6">
    <source>
        <dbReference type="EMBL" id="KAG2322790.1"/>
    </source>
</evidence>
<feature type="domain" description="Protein kinase" evidence="5">
    <location>
        <begin position="4"/>
        <end position="153"/>
    </location>
</feature>
<evidence type="ECO:0000313" key="7">
    <source>
        <dbReference type="Proteomes" id="UP000886595"/>
    </source>
</evidence>
<sequence>MERYDIVKDIGSGNFGVAKLVRDKFSKELFAVKVIERGQKIDEHVQREIMNHRSLNHPNIIRFKEVLVTATHLAIVRKYAAGGELFERICSSGRFSEDESCKDHQGSSKPITGASGLSGVGGSGGSSGGATGSSMDLDDLDVYDDIDKGDFVL</sequence>
<dbReference type="Proteomes" id="UP000886595">
    <property type="component" value="Unassembled WGS sequence"/>
</dbReference>
<dbReference type="PROSITE" id="PS50011">
    <property type="entry name" value="PROTEIN_KINASE_DOM"/>
    <property type="match status" value="1"/>
</dbReference>
<accession>A0A8X7W5L4</accession>
<evidence type="ECO:0000256" key="2">
    <source>
        <dbReference type="ARBA" id="ARBA00022840"/>
    </source>
</evidence>
<dbReference type="SUPFAM" id="SSF56112">
    <property type="entry name" value="Protein kinase-like (PK-like)"/>
    <property type="match status" value="1"/>
</dbReference>
<evidence type="ECO:0000256" key="1">
    <source>
        <dbReference type="ARBA" id="ARBA00022741"/>
    </source>
</evidence>
<feature type="region of interest" description="Disordered" evidence="4">
    <location>
        <begin position="96"/>
        <end position="139"/>
    </location>
</feature>
<dbReference type="GO" id="GO:0035556">
    <property type="term" value="P:intracellular signal transduction"/>
    <property type="evidence" value="ECO:0007669"/>
    <property type="project" value="TreeGrafter"/>
</dbReference>
<keyword evidence="1 3" id="KW-0547">Nucleotide-binding</keyword>
<feature type="compositionally biased region" description="Basic and acidic residues" evidence="4">
    <location>
        <begin position="96"/>
        <end position="106"/>
    </location>
</feature>
<evidence type="ECO:0000256" key="4">
    <source>
        <dbReference type="SAM" id="MobiDB-lite"/>
    </source>
</evidence>
<keyword evidence="2 3" id="KW-0067">ATP-binding</keyword>
<dbReference type="GO" id="GO:0004674">
    <property type="term" value="F:protein serine/threonine kinase activity"/>
    <property type="evidence" value="ECO:0007669"/>
    <property type="project" value="TreeGrafter"/>
</dbReference>
<dbReference type="EMBL" id="JAAMPC010000003">
    <property type="protein sequence ID" value="KAG2322790.1"/>
    <property type="molecule type" value="Genomic_DNA"/>
</dbReference>
<gene>
    <name evidence="6" type="ORF">Bca52824_016003</name>
</gene>
<feature type="binding site" evidence="3">
    <location>
        <position position="33"/>
    </location>
    <ligand>
        <name>ATP</name>
        <dbReference type="ChEBI" id="CHEBI:30616"/>
    </ligand>
</feature>
<dbReference type="SMART" id="SM00220">
    <property type="entry name" value="S_TKc"/>
    <property type="match status" value="1"/>
</dbReference>